<protein>
    <submittedName>
        <fullName evidence="3">AAA family ATPase</fullName>
    </submittedName>
</protein>
<organism evidence="3 4">
    <name type="scientific">Candidatus Phocaeicola faecigallinarum</name>
    <dbReference type="NCBI Taxonomy" id="2838732"/>
    <lineage>
        <taxon>Bacteria</taxon>
        <taxon>Pseudomonadati</taxon>
        <taxon>Bacteroidota</taxon>
        <taxon>Bacteroidia</taxon>
        <taxon>Bacteroidales</taxon>
        <taxon>Bacteroidaceae</taxon>
        <taxon>Phocaeicola</taxon>
    </lineage>
</organism>
<reference evidence="3" key="2">
    <citation type="submission" date="2021-04" db="EMBL/GenBank/DDBJ databases">
        <authorList>
            <person name="Gilroy R."/>
        </authorList>
    </citation>
    <scope>NUCLEOTIDE SEQUENCE</scope>
    <source>
        <strain evidence="3">G4-2901</strain>
    </source>
</reference>
<dbReference type="InterPro" id="IPR038729">
    <property type="entry name" value="Rad50/SbcC_AAA"/>
</dbReference>
<evidence type="ECO:0000259" key="2">
    <source>
        <dbReference type="Pfam" id="PF13476"/>
    </source>
</evidence>
<dbReference type="Pfam" id="PF13476">
    <property type="entry name" value="AAA_23"/>
    <property type="match status" value="1"/>
</dbReference>
<dbReference type="GO" id="GO:0006302">
    <property type="term" value="P:double-strand break repair"/>
    <property type="evidence" value="ECO:0007669"/>
    <property type="project" value="InterPro"/>
</dbReference>
<dbReference type="InterPro" id="IPR025662">
    <property type="entry name" value="Sigma_54_int_dom_ATP-bd_1"/>
</dbReference>
<name>A0A948T918_9BACT</name>
<feature type="coiled-coil region" evidence="1">
    <location>
        <begin position="640"/>
        <end position="677"/>
    </location>
</feature>
<dbReference type="Pfam" id="PF13558">
    <property type="entry name" value="SbcC_Walker_B"/>
    <property type="match status" value="1"/>
</dbReference>
<dbReference type="SUPFAM" id="SSF75712">
    <property type="entry name" value="Rad50 coiled-coil Zn hook"/>
    <property type="match status" value="1"/>
</dbReference>
<sequence length="1133" mass="126841">MKLIKLKIENIASIETAEIDFDCEPLAGSSVFLITGDTGAGKSTILDSICLTLYNTTPRLNMASGTKSNFGTDNITARNTSNLLRHGAKQASAILNFIGSDGVEYEAVWQVKRNRNYKLTSPEQTLSWGDVTLKNADAVKKITEEAVGLDFEQFCRTTMLAQGQFTQFLKSKDDEKSEILEKLTGTGIYSEIGKKIEEIKKEKEAEYAAQKSVTAGIVLLKQEETDSLKERLSVVSAKKKSMDGEVERLDTCIRWLEMKRKIDMELSVAEQNVKSCDEVINSESFKEEARLIADMDRTESARNSVRMLRDAEKRIGELNAETEGLRLRYITLCKGRNGLKDWIDRKNEYMVSLAGKMEAAAGNVAMYANAQKIETLLNSASEAVGRIKTGREKLKVIENNLPALNWGVAEAEGVLEQAVKVVSLKEEEYEQAARELKTLKPDEVNAEVHRLDKEKDALNVLSGHIAELKSGYSSLERIDKEIAVLKEELGKRNGEYISESKKLEEVTARCNEAKRAYDGVEMSLREWTVSVRARLKVGDMCPVCGQRIDKLVSDEECSERLKPLEEMVVSLEKELRDTSSLCSGISMIIEKLKKDLAAREKERVEDVDGVKRLAEKVFEECKSLALDAGKEDGVDIAVVEAGMNTRMERLSARMNELQEVQKKINEGNKALAELGSNLSLSRKEADKSQKMRDKAKDALLSAVKEQERINSLMDADGQTMEKALSDAGEMISIEGWRGRWETDSKAFVSSLTEAAAQYYGWEKEHAQTEKNLTKALPALEYVEKVLSEVALQWPEWAELEVTESVPTEGLKDMCDAFDNKVRGFVATLTAEREKAGKAGKEVELFISGQKDIDRERLEYLTDVKDVKDIRDIHNRKISDAKSASGILDAKKKEMAAHMAVRPESLADDDSDEKLSGLLKEARSSSEELMAEMGRIDQQLKSNAENAARFRKEKDREEELMKVFTEWDTLNKLFGGGDGKIFRRIAQSFILNDLLQRANGYLTKLNKRYRLDCEPGTLTIRMMDMYQNDAQGPVDILSGGEGFLVSLSLALALSSLNRRNLSVDTLFIDEGFGTLSSEVLNTVMDMLEKLQSLNGKRVGIISHVEGLKERIAVQVKVRRIDQTRSTVEVVDCRI</sequence>
<dbReference type="PANTHER" id="PTHR32114">
    <property type="entry name" value="ABC TRANSPORTER ABCH.3"/>
    <property type="match status" value="1"/>
</dbReference>
<dbReference type="PROSITE" id="PS00675">
    <property type="entry name" value="SIGMA54_INTERACT_1"/>
    <property type="match status" value="1"/>
</dbReference>
<accession>A0A948T918</accession>
<gene>
    <name evidence="3" type="ORF">H9777_00395</name>
</gene>
<comment type="caution">
    <text evidence="3">The sequence shown here is derived from an EMBL/GenBank/DDBJ whole genome shotgun (WGS) entry which is preliminary data.</text>
</comment>
<reference evidence="3" key="1">
    <citation type="journal article" date="2021" name="PeerJ">
        <title>Extensive microbial diversity within the chicken gut microbiome revealed by metagenomics and culture.</title>
        <authorList>
            <person name="Gilroy R."/>
            <person name="Ravi A."/>
            <person name="Getino M."/>
            <person name="Pursley I."/>
            <person name="Horton D.L."/>
            <person name="Alikhan N.F."/>
            <person name="Baker D."/>
            <person name="Gharbi K."/>
            <person name="Hall N."/>
            <person name="Watson M."/>
            <person name="Adriaenssens E.M."/>
            <person name="Foster-Nyarko E."/>
            <person name="Jarju S."/>
            <person name="Secka A."/>
            <person name="Antonio M."/>
            <person name="Oren A."/>
            <person name="Chaudhuri R.R."/>
            <person name="La Ragione R."/>
            <person name="Hildebrand F."/>
            <person name="Pallen M.J."/>
        </authorList>
    </citation>
    <scope>NUCLEOTIDE SEQUENCE</scope>
    <source>
        <strain evidence="3">G4-2901</strain>
    </source>
</reference>
<evidence type="ECO:0000313" key="4">
    <source>
        <dbReference type="Proteomes" id="UP000783796"/>
    </source>
</evidence>
<keyword evidence="1" id="KW-0175">Coiled coil</keyword>
<dbReference type="SUPFAM" id="SSF52540">
    <property type="entry name" value="P-loop containing nucleoside triphosphate hydrolases"/>
    <property type="match status" value="1"/>
</dbReference>
<dbReference type="PANTHER" id="PTHR32114:SF2">
    <property type="entry name" value="ABC TRANSPORTER ABCH.3"/>
    <property type="match status" value="1"/>
</dbReference>
<feature type="coiled-coil region" evidence="1">
    <location>
        <begin position="301"/>
        <end position="328"/>
    </location>
</feature>
<evidence type="ECO:0000313" key="3">
    <source>
        <dbReference type="EMBL" id="MBU3836797.1"/>
    </source>
</evidence>
<feature type="domain" description="Rad50/SbcC-type AAA" evidence="2">
    <location>
        <begin position="5"/>
        <end position="207"/>
    </location>
</feature>
<dbReference type="InterPro" id="IPR027417">
    <property type="entry name" value="P-loop_NTPase"/>
</dbReference>
<proteinExistence type="predicted"/>
<dbReference type="Gene3D" id="3.40.50.300">
    <property type="entry name" value="P-loop containing nucleotide triphosphate hydrolases"/>
    <property type="match status" value="2"/>
</dbReference>
<dbReference type="AlphaFoldDB" id="A0A948T918"/>
<dbReference type="GO" id="GO:0016887">
    <property type="term" value="F:ATP hydrolysis activity"/>
    <property type="evidence" value="ECO:0007669"/>
    <property type="project" value="InterPro"/>
</dbReference>
<dbReference type="EMBL" id="JAHLFW010000004">
    <property type="protein sequence ID" value="MBU3836797.1"/>
    <property type="molecule type" value="Genomic_DNA"/>
</dbReference>
<evidence type="ECO:0000256" key="1">
    <source>
        <dbReference type="SAM" id="Coils"/>
    </source>
</evidence>
<dbReference type="Proteomes" id="UP000783796">
    <property type="component" value="Unassembled WGS sequence"/>
</dbReference>